<organism evidence="1 2">
    <name type="scientific">Candidatus Pristimantibacillus lignocellulolyticus</name>
    <dbReference type="NCBI Taxonomy" id="2994561"/>
    <lineage>
        <taxon>Bacteria</taxon>
        <taxon>Bacillati</taxon>
        <taxon>Bacillota</taxon>
        <taxon>Bacilli</taxon>
        <taxon>Bacillales</taxon>
        <taxon>Paenibacillaceae</taxon>
        <taxon>Candidatus Pristimantibacillus</taxon>
    </lineage>
</organism>
<name>A0A9J6ZC57_9BACL</name>
<gene>
    <name evidence="1" type="ORF">NAG76_17955</name>
</gene>
<reference evidence="1" key="1">
    <citation type="submission" date="2022-05" db="EMBL/GenBank/DDBJ databases">
        <title>Novel bacterial taxa in a minimal lignocellulolytic consortium and its capacity to transform plastics disclosed by genome-resolved metagenomics.</title>
        <authorList>
            <person name="Rodriguez C.A.D."/>
            <person name="Diaz-Garcia L."/>
            <person name="Herrera K."/>
            <person name="Tarazona N.A."/>
            <person name="Sproer C."/>
            <person name="Overmann J."/>
            <person name="Jimenez D.J."/>
        </authorList>
    </citation>
    <scope>NUCLEOTIDE SEQUENCE</scope>
    <source>
        <strain evidence="1">MAG5</strain>
    </source>
</reference>
<dbReference type="AlphaFoldDB" id="A0A9J6ZC57"/>
<evidence type="ECO:0000313" key="2">
    <source>
        <dbReference type="Proteomes" id="UP001056756"/>
    </source>
</evidence>
<dbReference type="EMBL" id="CP097899">
    <property type="protein sequence ID" value="URN93693.1"/>
    <property type="molecule type" value="Genomic_DNA"/>
</dbReference>
<proteinExistence type="predicted"/>
<protein>
    <submittedName>
        <fullName evidence="1">DUF2642 domain-containing protein</fullName>
    </submittedName>
</protein>
<evidence type="ECO:0000313" key="1">
    <source>
        <dbReference type="EMBL" id="URN93693.1"/>
    </source>
</evidence>
<dbReference type="KEGG" id="plig:NAG76_17955"/>
<dbReference type="Proteomes" id="UP001056756">
    <property type="component" value="Chromosome"/>
</dbReference>
<sequence>MNDLYPFINKKVEIEISGNNIYIGTLIDVGTDLVVLFSENRFYYIPLVHVQNLKMALSNNEEDNPPEVPIDYQTENLSFRKILQNAKGSFVEIYITGNKSIHGYLTSIMNDYFVFYSPVYKAMFVSMNHLKWLIPYSNDVTPYSLNNHTLPIINLTLSRSFAEQCKKLEGSLVVFDLGDKPNKIGLLQKGSGQMIELILADGTKQCWNIHHLKTVYKA</sequence>
<accession>A0A9J6ZC57</accession>